<accession>A0ACB9AFW9</accession>
<reference evidence="1 2" key="2">
    <citation type="journal article" date="2022" name="Mol. Ecol. Resour.">
        <title>The genomes of chicory, endive, great burdock and yacon provide insights into Asteraceae paleo-polyploidization history and plant inulin production.</title>
        <authorList>
            <person name="Fan W."/>
            <person name="Wang S."/>
            <person name="Wang H."/>
            <person name="Wang A."/>
            <person name="Jiang F."/>
            <person name="Liu H."/>
            <person name="Zhao H."/>
            <person name="Xu D."/>
            <person name="Zhang Y."/>
        </authorList>
    </citation>
    <scope>NUCLEOTIDE SEQUENCE [LARGE SCALE GENOMIC DNA]</scope>
    <source>
        <strain evidence="2">cv. Punajuju</strain>
        <tissue evidence="1">Leaves</tissue>
    </source>
</reference>
<keyword evidence="2" id="KW-1185">Reference proteome</keyword>
<gene>
    <name evidence="1" type="ORF">L2E82_37895</name>
</gene>
<evidence type="ECO:0000313" key="1">
    <source>
        <dbReference type="EMBL" id="KAI3708608.1"/>
    </source>
</evidence>
<organism evidence="1 2">
    <name type="scientific">Cichorium intybus</name>
    <name type="common">Chicory</name>
    <dbReference type="NCBI Taxonomy" id="13427"/>
    <lineage>
        <taxon>Eukaryota</taxon>
        <taxon>Viridiplantae</taxon>
        <taxon>Streptophyta</taxon>
        <taxon>Embryophyta</taxon>
        <taxon>Tracheophyta</taxon>
        <taxon>Spermatophyta</taxon>
        <taxon>Magnoliopsida</taxon>
        <taxon>eudicotyledons</taxon>
        <taxon>Gunneridae</taxon>
        <taxon>Pentapetalae</taxon>
        <taxon>asterids</taxon>
        <taxon>campanulids</taxon>
        <taxon>Asterales</taxon>
        <taxon>Asteraceae</taxon>
        <taxon>Cichorioideae</taxon>
        <taxon>Cichorieae</taxon>
        <taxon>Cichoriinae</taxon>
        <taxon>Cichorium</taxon>
    </lineage>
</organism>
<proteinExistence type="predicted"/>
<dbReference type="EMBL" id="CM042015">
    <property type="protein sequence ID" value="KAI3708608.1"/>
    <property type="molecule type" value="Genomic_DNA"/>
</dbReference>
<protein>
    <submittedName>
        <fullName evidence="1">Uncharacterized protein</fullName>
    </submittedName>
</protein>
<name>A0ACB9AFW9_CICIN</name>
<reference evidence="2" key="1">
    <citation type="journal article" date="2022" name="Mol. Ecol. Resour.">
        <title>The genomes of chicory, endive, great burdock and yacon provide insights into Asteraceae palaeo-polyploidization history and plant inulin production.</title>
        <authorList>
            <person name="Fan W."/>
            <person name="Wang S."/>
            <person name="Wang H."/>
            <person name="Wang A."/>
            <person name="Jiang F."/>
            <person name="Liu H."/>
            <person name="Zhao H."/>
            <person name="Xu D."/>
            <person name="Zhang Y."/>
        </authorList>
    </citation>
    <scope>NUCLEOTIDE SEQUENCE [LARGE SCALE GENOMIC DNA]</scope>
    <source>
        <strain evidence="2">cv. Punajuju</strain>
    </source>
</reference>
<comment type="caution">
    <text evidence="1">The sequence shown here is derived from an EMBL/GenBank/DDBJ whole genome shotgun (WGS) entry which is preliminary data.</text>
</comment>
<dbReference type="Proteomes" id="UP001055811">
    <property type="component" value="Linkage Group LG07"/>
</dbReference>
<evidence type="ECO:0000313" key="2">
    <source>
        <dbReference type="Proteomes" id="UP001055811"/>
    </source>
</evidence>
<sequence>MNATHDRNHIPAITVVNHLPSLNRHHRYDSTNASASLCFPQGNPNQLLQELKHKETEVGYRILGFFLSSEVRKEYP</sequence>